<dbReference type="Proteomes" id="UP000299102">
    <property type="component" value="Unassembled WGS sequence"/>
</dbReference>
<organism evidence="1 2">
    <name type="scientific">Eumeta variegata</name>
    <name type="common">Bagworm moth</name>
    <name type="synonym">Eumeta japonica</name>
    <dbReference type="NCBI Taxonomy" id="151549"/>
    <lineage>
        <taxon>Eukaryota</taxon>
        <taxon>Metazoa</taxon>
        <taxon>Ecdysozoa</taxon>
        <taxon>Arthropoda</taxon>
        <taxon>Hexapoda</taxon>
        <taxon>Insecta</taxon>
        <taxon>Pterygota</taxon>
        <taxon>Neoptera</taxon>
        <taxon>Endopterygota</taxon>
        <taxon>Lepidoptera</taxon>
        <taxon>Glossata</taxon>
        <taxon>Ditrysia</taxon>
        <taxon>Tineoidea</taxon>
        <taxon>Psychidae</taxon>
        <taxon>Oiketicinae</taxon>
        <taxon>Eumeta</taxon>
    </lineage>
</organism>
<gene>
    <name evidence="1" type="ORF">EVAR_74947_1</name>
</gene>
<evidence type="ECO:0000313" key="2">
    <source>
        <dbReference type="Proteomes" id="UP000299102"/>
    </source>
</evidence>
<accession>A0A4C1UID0</accession>
<name>A0A4C1UID0_EUMVA</name>
<reference evidence="1 2" key="1">
    <citation type="journal article" date="2019" name="Commun. Biol.">
        <title>The bagworm genome reveals a unique fibroin gene that provides high tensile strength.</title>
        <authorList>
            <person name="Kono N."/>
            <person name="Nakamura H."/>
            <person name="Ohtoshi R."/>
            <person name="Tomita M."/>
            <person name="Numata K."/>
            <person name="Arakawa K."/>
        </authorList>
    </citation>
    <scope>NUCLEOTIDE SEQUENCE [LARGE SCALE GENOMIC DNA]</scope>
</reference>
<evidence type="ECO:0000313" key="1">
    <source>
        <dbReference type="EMBL" id="GBP26185.1"/>
    </source>
</evidence>
<keyword evidence="2" id="KW-1185">Reference proteome</keyword>
<sequence>MLTCATQPWAGGRGRVENGPYEYSPFINSDTSKVLRCKYGVLFRDNGCKLPARWSPADDSTSKERRNPYRITSLSVSQNRFWSGAREGIKLKLIPTKLLSRSLGDVKESRF</sequence>
<protein>
    <submittedName>
        <fullName evidence="1">Uncharacterized protein</fullName>
    </submittedName>
</protein>
<dbReference type="EMBL" id="BGZK01000177">
    <property type="protein sequence ID" value="GBP26185.1"/>
    <property type="molecule type" value="Genomic_DNA"/>
</dbReference>
<proteinExistence type="predicted"/>
<dbReference type="AlphaFoldDB" id="A0A4C1UID0"/>
<comment type="caution">
    <text evidence="1">The sequence shown here is derived from an EMBL/GenBank/DDBJ whole genome shotgun (WGS) entry which is preliminary data.</text>
</comment>